<comment type="caution">
    <text evidence="2">The sequence shown here is derived from an EMBL/GenBank/DDBJ whole genome shotgun (WGS) entry which is preliminary data.</text>
</comment>
<sequence>MNTIIACGLAEKVGQNKYSLNVEGRKADVIGIKKYANGLKDKNRRDLIYHSFGLSRSWYYFPLLKMSIERIINSTISKEIWFTVRGVIILLIAYSIWAIYGDFFKSLL</sequence>
<evidence type="ECO:0000313" key="2">
    <source>
        <dbReference type="EMBL" id="MEE1978220.1"/>
    </source>
</evidence>
<proteinExistence type="predicted"/>
<accession>A0ABU7IZ03</accession>
<reference evidence="2 3" key="1">
    <citation type="submission" date="2024-01" db="EMBL/GenBank/DDBJ databases">
        <title>Maribacter spp. originated from different algae showed divergent polysaccharides utilization ability.</title>
        <authorList>
            <person name="Wang H."/>
            <person name="Wu Y."/>
        </authorList>
    </citation>
    <scope>NUCLEOTIDE SEQUENCE [LARGE SCALE GENOMIC DNA]</scope>
    <source>
        <strain evidence="2 3">PR1</strain>
    </source>
</reference>
<feature type="transmembrane region" description="Helical" evidence="1">
    <location>
        <begin position="80"/>
        <end position="100"/>
    </location>
</feature>
<protein>
    <submittedName>
        <fullName evidence="2">Uncharacterized protein</fullName>
    </submittedName>
</protein>
<evidence type="ECO:0000313" key="3">
    <source>
        <dbReference type="Proteomes" id="UP001356308"/>
    </source>
</evidence>
<keyword evidence="1" id="KW-0812">Transmembrane</keyword>
<keyword evidence="1" id="KW-0472">Membrane</keyword>
<evidence type="ECO:0000256" key="1">
    <source>
        <dbReference type="SAM" id="Phobius"/>
    </source>
</evidence>
<keyword evidence="1" id="KW-1133">Transmembrane helix</keyword>
<dbReference type="RefSeq" id="WP_272652872.1">
    <property type="nucleotide sequence ID" value="NZ_JAZDDG010000011.1"/>
</dbReference>
<dbReference type="EMBL" id="JAZDDG010000011">
    <property type="protein sequence ID" value="MEE1978220.1"/>
    <property type="molecule type" value="Genomic_DNA"/>
</dbReference>
<name>A0ABU7IZ03_9FLAO</name>
<keyword evidence="3" id="KW-1185">Reference proteome</keyword>
<organism evidence="2 3">
    <name type="scientific">Maribacter cobaltidurans</name>
    <dbReference type="NCBI Taxonomy" id="1178778"/>
    <lineage>
        <taxon>Bacteria</taxon>
        <taxon>Pseudomonadati</taxon>
        <taxon>Bacteroidota</taxon>
        <taxon>Flavobacteriia</taxon>
        <taxon>Flavobacteriales</taxon>
        <taxon>Flavobacteriaceae</taxon>
        <taxon>Maribacter</taxon>
    </lineage>
</organism>
<dbReference type="Proteomes" id="UP001356308">
    <property type="component" value="Unassembled WGS sequence"/>
</dbReference>
<gene>
    <name evidence="2" type="ORF">V1I91_19240</name>
</gene>